<dbReference type="OrthoDB" id="3650741at2759"/>
<dbReference type="EMBL" id="ML993612">
    <property type="protein sequence ID" value="KAF2162681.1"/>
    <property type="molecule type" value="Genomic_DNA"/>
</dbReference>
<dbReference type="GeneID" id="54561607"/>
<dbReference type="RefSeq" id="XP_033663570.1">
    <property type="nucleotide sequence ID" value="XM_033808335.1"/>
</dbReference>
<gene>
    <name evidence="1" type="ORF">M409DRAFT_26918</name>
</gene>
<sequence>MGDLINRDNATKMDADNNTHDLLNMGGLSKINKLINSNKSTDTDGVAVMDGGAGDDTLTARIHGLPPELFEIIYNFVFTMPRPTRREVHIDADYKPPVQLQISSATRASLAGNYYSSSIFAYDENDGYPLFVKFIMSLPWKHRAMIRIQHTFRYSCGVQGHACSAATSCARRTSCIKANWYRGFRAQLWAGLECLCYNETKQS</sequence>
<organism evidence="1 2">
    <name type="scientific">Zasmidium cellare ATCC 36951</name>
    <dbReference type="NCBI Taxonomy" id="1080233"/>
    <lineage>
        <taxon>Eukaryota</taxon>
        <taxon>Fungi</taxon>
        <taxon>Dikarya</taxon>
        <taxon>Ascomycota</taxon>
        <taxon>Pezizomycotina</taxon>
        <taxon>Dothideomycetes</taxon>
        <taxon>Dothideomycetidae</taxon>
        <taxon>Mycosphaerellales</taxon>
        <taxon>Mycosphaerellaceae</taxon>
        <taxon>Zasmidium</taxon>
    </lineage>
</organism>
<keyword evidence="2" id="KW-1185">Reference proteome</keyword>
<evidence type="ECO:0000313" key="1">
    <source>
        <dbReference type="EMBL" id="KAF2162681.1"/>
    </source>
</evidence>
<accession>A0A6A6C6K2</accession>
<name>A0A6A6C6K2_ZASCE</name>
<dbReference type="AlphaFoldDB" id="A0A6A6C6K2"/>
<proteinExistence type="predicted"/>
<evidence type="ECO:0000313" key="2">
    <source>
        <dbReference type="Proteomes" id="UP000799537"/>
    </source>
</evidence>
<reference evidence="1" key="1">
    <citation type="journal article" date="2020" name="Stud. Mycol.">
        <title>101 Dothideomycetes genomes: a test case for predicting lifestyles and emergence of pathogens.</title>
        <authorList>
            <person name="Haridas S."/>
            <person name="Albert R."/>
            <person name="Binder M."/>
            <person name="Bloem J."/>
            <person name="Labutti K."/>
            <person name="Salamov A."/>
            <person name="Andreopoulos B."/>
            <person name="Baker S."/>
            <person name="Barry K."/>
            <person name="Bills G."/>
            <person name="Bluhm B."/>
            <person name="Cannon C."/>
            <person name="Castanera R."/>
            <person name="Culley D."/>
            <person name="Daum C."/>
            <person name="Ezra D."/>
            <person name="Gonzalez J."/>
            <person name="Henrissat B."/>
            <person name="Kuo A."/>
            <person name="Liang C."/>
            <person name="Lipzen A."/>
            <person name="Lutzoni F."/>
            <person name="Magnuson J."/>
            <person name="Mondo S."/>
            <person name="Nolan M."/>
            <person name="Ohm R."/>
            <person name="Pangilinan J."/>
            <person name="Park H.-J."/>
            <person name="Ramirez L."/>
            <person name="Alfaro M."/>
            <person name="Sun H."/>
            <person name="Tritt A."/>
            <person name="Yoshinaga Y."/>
            <person name="Zwiers L.-H."/>
            <person name="Turgeon B."/>
            <person name="Goodwin S."/>
            <person name="Spatafora J."/>
            <person name="Crous P."/>
            <person name="Grigoriev I."/>
        </authorList>
    </citation>
    <scope>NUCLEOTIDE SEQUENCE</scope>
    <source>
        <strain evidence="1">ATCC 36951</strain>
    </source>
</reference>
<dbReference type="Proteomes" id="UP000799537">
    <property type="component" value="Unassembled WGS sequence"/>
</dbReference>
<protein>
    <submittedName>
        <fullName evidence="1">Uncharacterized protein</fullName>
    </submittedName>
</protein>